<evidence type="ECO:0000256" key="1">
    <source>
        <dbReference type="ARBA" id="ARBA00008984"/>
    </source>
</evidence>
<feature type="domain" description="UPF0033" evidence="2">
    <location>
        <begin position="8"/>
        <end position="32"/>
    </location>
</feature>
<evidence type="ECO:0000259" key="2">
    <source>
        <dbReference type="PROSITE" id="PS01148"/>
    </source>
</evidence>
<protein>
    <recommendedName>
        <fullName evidence="2">UPF0033 domain-containing protein</fullName>
    </recommendedName>
</protein>
<dbReference type="Proteomes" id="UP000438106">
    <property type="component" value="Unassembled WGS sequence"/>
</dbReference>
<dbReference type="InterPro" id="IPR036868">
    <property type="entry name" value="TusA-like_sf"/>
</dbReference>
<dbReference type="Gene3D" id="3.30.110.40">
    <property type="entry name" value="TusA-like domain"/>
    <property type="match status" value="1"/>
</dbReference>
<evidence type="ECO:0000313" key="3">
    <source>
        <dbReference type="EMBL" id="MVS98025.1"/>
    </source>
</evidence>
<evidence type="ECO:0000313" key="4">
    <source>
        <dbReference type="Proteomes" id="UP000438106"/>
    </source>
</evidence>
<name>A0A7X3FQH9_9HYPH</name>
<reference evidence="3 4" key="1">
    <citation type="submission" date="2019-12" db="EMBL/GenBank/DDBJ databases">
        <title>Devosia maris sp. nov., isolated from the deep seawater.</title>
        <authorList>
            <person name="Liu Y."/>
        </authorList>
    </citation>
    <scope>NUCLEOTIDE SEQUENCE [LARGE SCALE GENOMIC DNA]</scope>
    <source>
        <strain evidence="3 4">L53-10-65</strain>
    </source>
</reference>
<proteinExistence type="inferred from homology"/>
<comment type="similarity">
    <text evidence="1">Belongs to the sulfur carrier protein TusA family.</text>
</comment>
<dbReference type="PANTHER" id="PTHR33279:SF6">
    <property type="entry name" value="SULFUR CARRIER PROTEIN YEDF-RELATED"/>
    <property type="match status" value="1"/>
</dbReference>
<dbReference type="AlphaFoldDB" id="A0A7X3FQH9"/>
<dbReference type="EMBL" id="WQRF01000001">
    <property type="protein sequence ID" value="MVS98025.1"/>
    <property type="molecule type" value="Genomic_DNA"/>
</dbReference>
<keyword evidence="4" id="KW-1185">Reference proteome</keyword>
<dbReference type="InterPro" id="IPR001455">
    <property type="entry name" value="TusA-like"/>
</dbReference>
<sequence length="80" mass="8513">MATEVKTIDARGLKCPLPVLKLEKRLTDATKGTTIVVLASDPMARIDIPLHCRQNGHDCAVATAEDHMEFTVTVGAASPA</sequence>
<dbReference type="CDD" id="cd00291">
    <property type="entry name" value="SirA_YedF_YeeD"/>
    <property type="match status" value="1"/>
</dbReference>
<organism evidence="3 4">
    <name type="scientific">Devosia marina</name>
    <dbReference type="NCBI Taxonomy" id="2683198"/>
    <lineage>
        <taxon>Bacteria</taxon>
        <taxon>Pseudomonadati</taxon>
        <taxon>Pseudomonadota</taxon>
        <taxon>Alphaproteobacteria</taxon>
        <taxon>Hyphomicrobiales</taxon>
        <taxon>Devosiaceae</taxon>
        <taxon>Devosia</taxon>
    </lineage>
</organism>
<accession>A0A7X3FQH9</accession>
<dbReference type="PROSITE" id="PS01148">
    <property type="entry name" value="UPF0033"/>
    <property type="match status" value="1"/>
</dbReference>
<dbReference type="PANTHER" id="PTHR33279">
    <property type="entry name" value="SULFUR CARRIER PROTEIN YEDF-RELATED"/>
    <property type="match status" value="1"/>
</dbReference>
<dbReference type="SUPFAM" id="SSF64307">
    <property type="entry name" value="SirA-like"/>
    <property type="match status" value="1"/>
</dbReference>
<dbReference type="RefSeq" id="WP_116590289.1">
    <property type="nucleotide sequence ID" value="NZ_JAVKFR010000020.1"/>
</dbReference>
<gene>
    <name evidence="3" type="ORF">GO014_03165</name>
</gene>
<comment type="caution">
    <text evidence="3">The sequence shown here is derived from an EMBL/GenBank/DDBJ whole genome shotgun (WGS) entry which is preliminary data.</text>
</comment>
<dbReference type="Pfam" id="PF01206">
    <property type="entry name" value="TusA"/>
    <property type="match status" value="1"/>
</dbReference>